<organism evidence="2 3">
    <name type="scientific">Parazoarcus communis SWub3 = DSM 12120</name>
    <dbReference type="NCBI Taxonomy" id="1121029"/>
    <lineage>
        <taxon>Bacteria</taxon>
        <taxon>Pseudomonadati</taxon>
        <taxon>Pseudomonadota</taxon>
        <taxon>Betaproteobacteria</taxon>
        <taxon>Rhodocyclales</taxon>
        <taxon>Zoogloeaceae</taxon>
        <taxon>Parazoarcus</taxon>
    </lineage>
</organism>
<dbReference type="GO" id="GO:0016787">
    <property type="term" value="F:hydrolase activity"/>
    <property type="evidence" value="ECO:0007669"/>
    <property type="project" value="UniProtKB-KW"/>
</dbReference>
<dbReference type="InterPro" id="IPR029058">
    <property type="entry name" value="AB_hydrolase_fold"/>
</dbReference>
<evidence type="ECO:0000256" key="1">
    <source>
        <dbReference type="SAM" id="MobiDB-lite"/>
    </source>
</evidence>
<feature type="compositionally biased region" description="Pro residues" evidence="1">
    <location>
        <begin position="215"/>
        <end position="228"/>
    </location>
</feature>
<dbReference type="SUPFAM" id="SSF53474">
    <property type="entry name" value="alpha/beta-Hydrolases"/>
    <property type="match status" value="1"/>
</dbReference>
<reference evidence="2 3" key="1">
    <citation type="submission" date="2018-06" db="EMBL/GenBank/DDBJ databases">
        <title>Azoarcus communis strain SWub3 genome.</title>
        <authorList>
            <person name="Zorraquino Salvo V."/>
            <person name="Toubiana D."/>
            <person name="Blumwald E."/>
        </authorList>
    </citation>
    <scope>NUCLEOTIDE SEQUENCE [LARGE SCALE GENOMIC DNA]</scope>
    <source>
        <strain evidence="2 3">SWub3</strain>
    </source>
</reference>
<gene>
    <name evidence="2" type="ORF">DNK49_21510</name>
</gene>
<keyword evidence="2" id="KW-0378">Hydrolase</keyword>
<sequence length="242" mass="25772">MKLRHTLISIPADGIWLDGKLSHAPDVRGLVLIVQPGASAAVHAREERIAAGLQHGGLATLTLDLITRHEEQRDPDARFNVSRLGERVLAAADWIEHQPPLTALPLVIVGSGTASAAAIRAAVKAPTRFQALACLAGRPDLAGAGPLRSLRTPTLFVVGRDDPATALLRQAFDMIPGDHDWRAAPGPEPEHMAPLQQDASATILAEWMARHLPALPAPPPEPLPPQPESLPDMVDRPATDSI</sequence>
<dbReference type="EMBL" id="QKOE01000029">
    <property type="protein sequence ID" value="PZA14513.1"/>
    <property type="molecule type" value="Genomic_DNA"/>
</dbReference>
<comment type="caution">
    <text evidence="2">The sequence shown here is derived from an EMBL/GenBank/DDBJ whole genome shotgun (WGS) entry which is preliminary data.</text>
</comment>
<protein>
    <submittedName>
        <fullName evidence="2">Alpha/beta hydrolase</fullName>
    </submittedName>
</protein>
<dbReference type="Proteomes" id="UP000248259">
    <property type="component" value="Unassembled WGS sequence"/>
</dbReference>
<name>A0A323UR64_9RHOO</name>
<feature type="region of interest" description="Disordered" evidence="1">
    <location>
        <begin position="213"/>
        <end position="242"/>
    </location>
</feature>
<dbReference type="OrthoDB" id="9810066at2"/>
<dbReference type="AlphaFoldDB" id="A0A323UR64"/>
<dbReference type="Gene3D" id="3.40.50.1820">
    <property type="entry name" value="alpha/beta hydrolase"/>
    <property type="match status" value="1"/>
</dbReference>
<proteinExistence type="predicted"/>
<feature type="compositionally biased region" description="Basic and acidic residues" evidence="1">
    <location>
        <begin position="233"/>
        <end position="242"/>
    </location>
</feature>
<evidence type="ECO:0000313" key="3">
    <source>
        <dbReference type="Proteomes" id="UP000248259"/>
    </source>
</evidence>
<dbReference type="RefSeq" id="WP_110529772.1">
    <property type="nucleotide sequence ID" value="NZ_QKOE01000029.1"/>
</dbReference>
<keyword evidence="3" id="KW-1185">Reference proteome</keyword>
<accession>A0A323UR64</accession>
<evidence type="ECO:0000313" key="2">
    <source>
        <dbReference type="EMBL" id="PZA14513.1"/>
    </source>
</evidence>